<evidence type="ECO:0000313" key="2">
    <source>
        <dbReference type="Proteomes" id="UP000321570"/>
    </source>
</evidence>
<organism evidence="1 2">
    <name type="scientific">Hymenolepis diminuta</name>
    <name type="common">Rat tapeworm</name>
    <dbReference type="NCBI Taxonomy" id="6216"/>
    <lineage>
        <taxon>Eukaryota</taxon>
        <taxon>Metazoa</taxon>
        <taxon>Spiralia</taxon>
        <taxon>Lophotrochozoa</taxon>
        <taxon>Platyhelminthes</taxon>
        <taxon>Cestoda</taxon>
        <taxon>Eucestoda</taxon>
        <taxon>Cyclophyllidea</taxon>
        <taxon>Hymenolepididae</taxon>
        <taxon>Hymenolepis</taxon>
    </lineage>
</organism>
<gene>
    <name evidence="1" type="ORF">WMSIL1_LOCUS5023</name>
</gene>
<protein>
    <submittedName>
        <fullName evidence="1">Uncharacterized protein</fullName>
    </submittedName>
</protein>
<proteinExistence type="predicted"/>
<name>A0A564YES7_HYMDI</name>
<dbReference type="EMBL" id="CABIJS010000155">
    <property type="protein sequence ID" value="VUZ45103.1"/>
    <property type="molecule type" value="Genomic_DNA"/>
</dbReference>
<dbReference type="Proteomes" id="UP000321570">
    <property type="component" value="Unassembled WGS sequence"/>
</dbReference>
<sequence length="71" mass="7930">TLISYWLIRFLLTSSLPQHALLTTSLSLSLPAICFKPVVASLNTFWSNQIFVFFSTIVVRSYSNSCGLVIC</sequence>
<dbReference type="AlphaFoldDB" id="A0A564YES7"/>
<keyword evidence="2" id="KW-1185">Reference proteome</keyword>
<accession>A0A564YES7</accession>
<feature type="non-terminal residue" evidence="1">
    <location>
        <position position="1"/>
    </location>
</feature>
<evidence type="ECO:0000313" key="1">
    <source>
        <dbReference type="EMBL" id="VUZ45103.1"/>
    </source>
</evidence>
<reference evidence="1 2" key="1">
    <citation type="submission" date="2019-07" db="EMBL/GenBank/DDBJ databases">
        <authorList>
            <person name="Jastrzebski P J."/>
            <person name="Paukszto L."/>
            <person name="Jastrzebski P J."/>
        </authorList>
    </citation>
    <scope>NUCLEOTIDE SEQUENCE [LARGE SCALE GENOMIC DNA]</scope>
    <source>
        <strain evidence="1 2">WMS-il1</strain>
    </source>
</reference>